<accession>A0ACB8Y7H1</accession>
<comment type="caution">
    <text evidence="1">The sequence shown here is derived from an EMBL/GenBank/DDBJ whole genome shotgun (WGS) entry which is preliminary data.</text>
</comment>
<dbReference type="EMBL" id="CM042059">
    <property type="protein sequence ID" value="KAI3680804.1"/>
    <property type="molecule type" value="Genomic_DNA"/>
</dbReference>
<reference evidence="2" key="1">
    <citation type="journal article" date="2022" name="Mol. Ecol. Resour.">
        <title>The genomes of chicory, endive, great burdock and yacon provide insights into Asteraceae palaeo-polyploidization history and plant inulin production.</title>
        <authorList>
            <person name="Fan W."/>
            <person name="Wang S."/>
            <person name="Wang H."/>
            <person name="Wang A."/>
            <person name="Jiang F."/>
            <person name="Liu H."/>
            <person name="Zhao H."/>
            <person name="Xu D."/>
            <person name="Zhang Y."/>
        </authorList>
    </citation>
    <scope>NUCLEOTIDE SEQUENCE [LARGE SCALE GENOMIC DNA]</scope>
    <source>
        <strain evidence="2">cv. Niubang</strain>
    </source>
</reference>
<protein>
    <submittedName>
        <fullName evidence="1">Uncharacterized protein</fullName>
    </submittedName>
</protein>
<evidence type="ECO:0000313" key="2">
    <source>
        <dbReference type="Proteomes" id="UP001055879"/>
    </source>
</evidence>
<reference evidence="1 2" key="2">
    <citation type="journal article" date="2022" name="Mol. Ecol. Resour.">
        <title>The genomes of chicory, endive, great burdock and yacon provide insights into Asteraceae paleo-polyploidization history and plant inulin production.</title>
        <authorList>
            <person name="Fan W."/>
            <person name="Wang S."/>
            <person name="Wang H."/>
            <person name="Wang A."/>
            <person name="Jiang F."/>
            <person name="Liu H."/>
            <person name="Zhao H."/>
            <person name="Xu D."/>
            <person name="Zhang Y."/>
        </authorList>
    </citation>
    <scope>NUCLEOTIDE SEQUENCE [LARGE SCALE GENOMIC DNA]</scope>
    <source>
        <strain evidence="2">cv. Niubang</strain>
    </source>
</reference>
<keyword evidence="2" id="KW-1185">Reference proteome</keyword>
<sequence length="158" mass="18535">MACSIYMYIIMICALFYIEMLIYVYTCYNELVSVLKNRFELVSVFGQEQFLRKLVHYPLRMLLPKFRKMKIRNHGIIPDMLKNAPMFKRLEPRIKNKSPPGLIFIRKLPFPLPFDRYSPVCRSLDPFTGGIEFDLDSLRFVSASIPYAFATESVTCVK</sequence>
<gene>
    <name evidence="1" type="ORF">L6452_35580</name>
</gene>
<organism evidence="1 2">
    <name type="scientific">Arctium lappa</name>
    <name type="common">Greater burdock</name>
    <name type="synonym">Lappa major</name>
    <dbReference type="NCBI Taxonomy" id="4217"/>
    <lineage>
        <taxon>Eukaryota</taxon>
        <taxon>Viridiplantae</taxon>
        <taxon>Streptophyta</taxon>
        <taxon>Embryophyta</taxon>
        <taxon>Tracheophyta</taxon>
        <taxon>Spermatophyta</taxon>
        <taxon>Magnoliopsida</taxon>
        <taxon>eudicotyledons</taxon>
        <taxon>Gunneridae</taxon>
        <taxon>Pentapetalae</taxon>
        <taxon>asterids</taxon>
        <taxon>campanulids</taxon>
        <taxon>Asterales</taxon>
        <taxon>Asteraceae</taxon>
        <taxon>Carduoideae</taxon>
        <taxon>Cardueae</taxon>
        <taxon>Arctiinae</taxon>
        <taxon>Arctium</taxon>
    </lineage>
</organism>
<name>A0ACB8Y7H1_ARCLA</name>
<dbReference type="Proteomes" id="UP001055879">
    <property type="component" value="Linkage Group LG13"/>
</dbReference>
<proteinExistence type="predicted"/>
<evidence type="ECO:0000313" key="1">
    <source>
        <dbReference type="EMBL" id="KAI3680804.1"/>
    </source>
</evidence>